<dbReference type="Pfam" id="PF00476">
    <property type="entry name" value="DNA_pol_A"/>
    <property type="match status" value="1"/>
</dbReference>
<dbReference type="InterPro" id="IPR043502">
    <property type="entry name" value="DNA/RNA_pol_sf"/>
</dbReference>
<dbReference type="GO" id="GO:0008408">
    <property type="term" value="F:3'-5' exonuclease activity"/>
    <property type="evidence" value="ECO:0007669"/>
    <property type="project" value="InterPro"/>
</dbReference>
<dbReference type="GO" id="GO:0006302">
    <property type="term" value="P:double-strand break repair"/>
    <property type="evidence" value="ECO:0007669"/>
    <property type="project" value="TreeGrafter"/>
</dbReference>
<dbReference type="Proteomes" id="UP000199337">
    <property type="component" value="Unassembled WGS sequence"/>
</dbReference>
<dbReference type="Gene3D" id="1.20.1060.10">
    <property type="entry name" value="Taq DNA Polymerase, Chain T, domain 4"/>
    <property type="match status" value="1"/>
</dbReference>
<dbReference type="SMART" id="SM00474">
    <property type="entry name" value="35EXOc"/>
    <property type="match status" value="1"/>
</dbReference>
<protein>
    <recommendedName>
        <fullName evidence="3">DNA polymerase I</fullName>
        <ecNumber evidence="2">2.7.7.7</ecNumber>
    </recommendedName>
</protein>
<dbReference type="EMBL" id="FOOX01000020">
    <property type="protein sequence ID" value="SFH22574.1"/>
    <property type="molecule type" value="Genomic_DNA"/>
</dbReference>
<sequence length="755" mass="85945">MVLNLDMTQALEKAAFKEKEAAARVQDAKTKKKARQKATDWDGRWAQLFGQAQFKNNAAKRERAIQVKAACEAGTISMETPPEKISGVLIEAKYRELERLQRDDKIKRLLTAKPDNYHLIRTEEQLDQLINDLDLETIVALDTETTGVNVYKDELVGLSLTLPQADYHVYIPVKHMEAGPQLRTNYVLNRLKRHLTNPALGKVLHNAKFDIHMLIRYGVRLQGLAHDTMVAMAILNENEPSNALKKLATKYGKYFGFDGDSDTFEDLFKGQTFDEVPLDVALVYAAKDTHLTWELYNWQKKHLAKLSDLEKLYDEIENPLVEVCVDMEQTGFLIDQDFAQEYGPELKAEIEDLGYQLKRHFGEINFNSPVQLAEVLYDKLGLPPSKKRGKDRSTDVKTLKALKNEHPGIEVLLKYREYTKLLGTYVEALPNIVQADGLLHGTFNQVATVTGRFASREPNLQNLPPRARRLIIAPDGKLILGIDFSQIEPRVLAHMSGDPHFMEPYLNGEDLYSTLAARVFKVPLAECGDGTKYRKAMKVGLLAVMYGTSMWTLAEQLGITVEEAHQFIEDFYREYPQVYEFIKATWQEVKEREYVTTLYGRKRRFPGHREQAVIYDKLVAQICAITGTATVPLDYWTRKDIPRDLKHSFIAVKGDVERVRRMAVNARIQGTAADIMKRALLNLYTYCKAKGWAINGTVHDEALLLVDNTVTLAEVNELEACMIQATKLTVPVKVDTEVMTRWGDGIKKEEYKWAA</sequence>
<comment type="catalytic activity">
    <reaction evidence="5">
        <text>DNA(n) + a 2'-deoxyribonucleoside 5'-triphosphate = DNA(n+1) + diphosphate</text>
        <dbReference type="Rhea" id="RHEA:22508"/>
        <dbReference type="Rhea" id="RHEA-COMP:17339"/>
        <dbReference type="Rhea" id="RHEA-COMP:17340"/>
        <dbReference type="ChEBI" id="CHEBI:33019"/>
        <dbReference type="ChEBI" id="CHEBI:61560"/>
        <dbReference type="ChEBI" id="CHEBI:173112"/>
        <dbReference type="EC" id="2.7.7.7"/>
    </reaction>
</comment>
<dbReference type="Gene3D" id="1.10.150.20">
    <property type="entry name" value="5' to 3' exonuclease, C-terminal subdomain"/>
    <property type="match status" value="1"/>
</dbReference>
<reference evidence="9" key="1">
    <citation type="submission" date="2016-10" db="EMBL/GenBank/DDBJ databases">
        <authorList>
            <person name="Varghese N."/>
            <person name="Submissions S."/>
        </authorList>
    </citation>
    <scope>NUCLEOTIDE SEQUENCE [LARGE SCALE GENOMIC DNA]</scope>
    <source>
        <strain evidence="9">DSM 17038</strain>
    </source>
</reference>
<dbReference type="InterPro" id="IPR036397">
    <property type="entry name" value="RNaseH_sf"/>
</dbReference>
<dbReference type="PANTHER" id="PTHR10133">
    <property type="entry name" value="DNA POLYMERASE I"/>
    <property type="match status" value="1"/>
</dbReference>
<proteinExistence type="inferred from homology"/>
<dbReference type="Gene3D" id="3.30.420.10">
    <property type="entry name" value="Ribonuclease H-like superfamily/Ribonuclease H"/>
    <property type="match status" value="1"/>
</dbReference>
<evidence type="ECO:0000256" key="3">
    <source>
        <dbReference type="ARBA" id="ARBA00020311"/>
    </source>
</evidence>
<dbReference type="CDD" id="cd06139">
    <property type="entry name" value="DNA_polA_I_Ecoli_like_exo"/>
    <property type="match status" value="1"/>
</dbReference>
<organism evidence="8 9">
    <name type="scientific">Desulfotruncus arcticus DSM 17038</name>
    <dbReference type="NCBI Taxonomy" id="1121424"/>
    <lineage>
        <taxon>Bacteria</taxon>
        <taxon>Bacillati</taxon>
        <taxon>Bacillota</taxon>
        <taxon>Clostridia</taxon>
        <taxon>Eubacteriales</taxon>
        <taxon>Desulfallaceae</taxon>
        <taxon>Desulfotruncus</taxon>
    </lineage>
</organism>
<dbReference type="InterPro" id="IPR012337">
    <property type="entry name" value="RNaseH-like_sf"/>
</dbReference>
<dbReference type="AlphaFoldDB" id="A0A1I2YA29"/>
<name>A0A1I2YA29_9FIRM</name>
<feature type="domain" description="3'-5' exonuclease" evidence="6">
    <location>
        <begin position="117"/>
        <end position="304"/>
    </location>
</feature>
<evidence type="ECO:0000256" key="4">
    <source>
        <dbReference type="ARBA" id="ARBA00022705"/>
    </source>
</evidence>
<dbReference type="OrthoDB" id="4053at2"/>
<keyword evidence="9" id="KW-1185">Reference proteome</keyword>
<feature type="domain" description="DNA-directed DNA polymerase family A palm" evidence="7">
    <location>
        <begin position="466"/>
        <end position="710"/>
    </location>
</feature>
<dbReference type="PANTHER" id="PTHR10133:SF27">
    <property type="entry name" value="DNA POLYMERASE NU"/>
    <property type="match status" value="1"/>
</dbReference>
<evidence type="ECO:0000259" key="7">
    <source>
        <dbReference type="SMART" id="SM00482"/>
    </source>
</evidence>
<dbReference type="STRING" id="341036.SAMN05660649_04342"/>
<dbReference type="InterPro" id="IPR002562">
    <property type="entry name" value="3'-5'_exonuclease_dom"/>
</dbReference>
<dbReference type="SUPFAM" id="SSF53098">
    <property type="entry name" value="Ribonuclease H-like"/>
    <property type="match status" value="1"/>
</dbReference>
<keyword evidence="4" id="KW-0235">DNA replication</keyword>
<dbReference type="Pfam" id="PF01612">
    <property type="entry name" value="DNA_pol_A_exo1"/>
    <property type="match status" value="1"/>
</dbReference>
<evidence type="ECO:0000313" key="8">
    <source>
        <dbReference type="EMBL" id="SFH22574.1"/>
    </source>
</evidence>
<dbReference type="EC" id="2.7.7.7" evidence="2"/>
<gene>
    <name evidence="8" type="ORF">SAMN05660649_04342</name>
</gene>
<accession>A0A1I2YA29</accession>
<dbReference type="SUPFAM" id="SSF56672">
    <property type="entry name" value="DNA/RNA polymerases"/>
    <property type="match status" value="1"/>
</dbReference>
<dbReference type="GO" id="GO:0006261">
    <property type="term" value="P:DNA-templated DNA replication"/>
    <property type="evidence" value="ECO:0007669"/>
    <property type="project" value="InterPro"/>
</dbReference>
<dbReference type="SMART" id="SM00482">
    <property type="entry name" value="POLAc"/>
    <property type="match status" value="1"/>
</dbReference>
<dbReference type="GO" id="GO:0003887">
    <property type="term" value="F:DNA-directed DNA polymerase activity"/>
    <property type="evidence" value="ECO:0007669"/>
    <property type="project" value="UniProtKB-EC"/>
</dbReference>
<evidence type="ECO:0000256" key="5">
    <source>
        <dbReference type="ARBA" id="ARBA00049244"/>
    </source>
</evidence>
<comment type="similarity">
    <text evidence="1">Belongs to the DNA polymerase type-A family.</text>
</comment>
<dbReference type="InterPro" id="IPR002298">
    <property type="entry name" value="DNA_polymerase_A"/>
</dbReference>
<dbReference type="Gene3D" id="3.30.70.370">
    <property type="match status" value="1"/>
</dbReference>
<dbReference type="PRINTS" id="PR00868">
    <property type="entry name" value="DNAPOLI"/>
</dbReference>
<evidence type="ECO:0000259" key="6">
    <source>
        <dbReference type="SMART" id="SM00474"/>
    </source>
</evidence>
<evidence type="ECO:0000256" key="1">
    <source>
        <dbReference type="ARBA" id="ARBA00007705"/>
    </source>
</evidence>
<evidence type="ECO:0000256" key="2">
    <source>
        <dbReference type="ARBA" id="ARBA00012417"/>
    </source>
</evidence>
<dbReference type="InterPro" id="IPR001098">
    <property type="entry name" value="DNA-dir_DNA_pol_A_palm_dom"/>
</dbReference>
<dbReference type="RefSeq" id="WP_092474294.1">
    <property type="nucleotide sequence ID" value="NZ_FOOX01000020.1"/>
</dbReference>
<evidence type="ECO:0000313" key="9">
    <source>
        <dbReference type="Proteomes" id="UP000199337"/>
    </source>
</evidence>
<dbReference type="GO" id="GO:0003677">
    <property type="term" value="F:DNA binding"/>
    <property type="evidence" value="ECO:0007669"/>
    <property type="project" value="InterPro"/>
</dbReference>